<dbReference type="SUPFAM" id="SSF52540">
    <property type="entry name" value="P-loop containing nucleoside triphosphate hydrolases"/>
    <property type="match status" value="1"/>
</dbReference>
<name>A0A672I548_SALFA</name>
<feature type="binding site" evidence="9">
    <location>
        <begin position="164"/>
        <end position="171"/>
    </location>
    <ligand>
        <name>ATP</name>
        <dbReference type="ChEBI" id="CHEBI:30616"/>
    </ligand>
</feature>
<dbReference type="AlphaFoldDB" id="A0A672I548"/>
<comment type="similarity">
    <text evidence="1 9">Belongs to the TRAFAC class myosin-kinesin ATPase superfamily. Myosin family.</text>
</comment>
<gene>
    <name evidence="12" type="primary">LOC115392205</name>
</gene>
<keyword evidence="4 9" id="KW-0067">ATP-binding</keyword>
<dbReference type="Gene3D" id="1.20.58.530">
    <property type="match status" value="1"/>
</dbReference>
<dbReference type="GO" id="GO:0016020">
    <property type="term" value="C:membrane"/>
    <property type="evidence" value="ECO:0007669"/>
    <property type="project" value="TreeGrafter"/>
</dbReference>
<evidence type="ECO:0000256" key="8">
    <source>
        <dbReference type="ARBA" id="ARBA00023203"/>
    </source>
</evidence>
<evidence type="ECO:0000256" key="5">
    <source>
        <dbReference type="ARBA" id="ARBA00023054"/>
    </source>
</evidence>
<dbReference type="PANTHER" id="PTHR13140">
    <property type="entry name" value="MYOSIN"/>
    <property type="match status" value="1"/>
</dbReference>
<proteinExistence type="inferred from homology"/>
<dbReference type="GO" id="GO:0000146">
    <property type="term" value="F:microfilament motor activity"/>
    <property type="evidence" value="ECO:0007669"/>
    <property type="project" value="TreeGrafter"/>
</dbReference>
<evidence type="ECO:0000256" key="4">
    <source>
        <dbReference type="ARBA" id="ARBA00022840"/>
    </source>
</evidence>
<dbReference type="GO" id="GO:0051015">
    <property type="term" value="F:actin filament binding"/>
    <property type="evidence" value="ECO:0007669"/>
    <property type="project" value="TreeGrafter"/>
</dbReference>
<dbReference type="SUPFAM" id="SSF50084">
    <property type="entry name" value="Myosin S1 fragment, N-terminal domain"/>
    <property type="match status" value="1"/>
</dbReference>
<dbReference type="Pfam" id="PF00063">
    <property type="entry name" value="Myosin_head"/>
    <property type="match status" value="1"/>
</dbReference>
<keyword evidence="3 9" id="KW-0547">Nucleotide-binding</keyword>
<dbReference type="GO" id="GO:0007015">
    <property type="term" value="P:actin filament organization"/>
    <property type="evidence" value="ECO:0007669"/>
    <property type="project" value="TreeGrafter"/>
</dbReference>
<dbReference type="SMART" id="SM00242">
    <property type="entry name" value="MYSc"/>
    <property type="match status" value="1"/>
</dbReference>
<dbReference type="Proteomes" id="UP000472267">
    <property type="component" value="Chromosome 7"/>
</dbReference>
<dbReference type="Gene3D" id="1.10.10.820">
    <property type="match status" value="1"/>
</dbReference>
<evidence type="ECO:0000256" key="1">
    <source>
        <dbReference type="ARBA" id="ARBA00008314"/>
    </source>
</evidence>
<dbReference type="FunFam" id="3.40.850.10:FF:000089">
    <property type="entry name" value="Myosin VC"/>
    <property type="match status" value="1"/>
</dbReference>
<keyword evidence="5" id="KW-0175">Coiled coil</keyword>
<keyword evidence="7 9" id="KW-0505">Motor protein</keyword>
<keyword evidence="6 9" id="KW-0518">Myosin</keyword>
<evidence type="ECO:0000256" key="9">
    <source>
        <dbReference type="PROSITE-ProRule" id="PRU00782"/>
    </source>
</evidence>
<dbReference type="GO" id="GO:0005524">
    <property type="term" value="F:ATP binding"/>
    <property type="evidence" value="ECO:0007669"/>
    <property type="project" value="UniProtKB-UniRule"/>
</dbReference>
<evidence type="ECO:0000256" key="2">
    <source>
        <dbReference type="ARBA" id="ARBA00022737"/>
    </source>
</evidence>
<keyword evidence="2" id="KW-0677">Repeat</keyword>
<dbReference type="PRINTS" id="PR00193">
    <property type="entry name" value="MYOSINHEAVY"/>
</dbReference>
<protein>
    <submittedName>
        <fullName evidence="12">Myosin VAb</fullName>
    </submittedName>
</protein>
<dbReference type="InterPro" id="IPR036961">
    <property type="entry name" value="Kinesin_motor_dom_sf"/>
</dbReference>
<dbReference type="GO" id="GO:0016459">
    <property type="term" value="C:myosin complex"/>
    <property type="evidence" value="ECO:0007669"/>
    <property type="project" value="UniProtKB-KW"/>
</dbReference>
<dbReference type="Gene3D" id="3.40.850.10">
    <property type="entry name" value="Kinesin motor domain"/>
    <property type="match status" value="1"/>
</dbReference>
<evidence type="ECO:0000259" key="11">
    <source>
        <dbReference type="PROSITE" id="PS51456"/>
    </source>
</evidence>
<keyword evidence="13" id="KW-1185">Reference proteome</keyword>
<evidence type="ECO:0000313" key="13">
    <source>
        <dbReference type="Proteomes" id="UP000472267"/>
    </source>
</evidence>
<dbReference type="InterPro" id="IPR001609">
    <property type="entry name" value="Myosin_head_motor_dom-like"/>
</dbReference>
<evidence type="ECO:0000256" key="6">
    <source>
        <dbReference type="ARBA" id="ARBA00023123"/>
    </source>
</evidence>
<reference evidence="12" key="3">
    <citation type="submission" date="2025-09" db="UniProtKB">
        <authorList>
            <consortium name="Ensembl"/>
        </authorList>
    </citation>
    <scope>IDENTIFICATION</scope>
</reference>
<reference evidence="12" key="2">
    <citation type="submission" date="2025-08" db="UniProtKB">
        <authorList>
            <consortium name="Ensembl"/>
        </authorList>
    </citation>
    <scope>IDENTIFICATION</scope>
</reference>
<dbReference type="GO" id="GO:0005737">
    <property type="term" value="C:cytoplasm"/>
    <property type="evidence" value="ECO:0007669"/>
    <property type="project" value="TreeGrafter"/>
</dbReference>
<sequence length="716" mass="81007">ARWPLGGTRDHARVWLPDAEEVWKSAELVRDYSPGDPTLSLQLEDGTKVEHKIDPKTKELLPLRNPNILVGENDLTALSYLHEPAVLHNLKVRFIDSKLIYTYCGIVLVAINPYESLPIYEADIIHAYSGQNMGDMDPHIFAVAEEAYKQMARKERNQSIIVSGESGAGKTVSAKYAMRYFATVSCSSGEANVEERVLASNPIMEALGNAKTTRNDNSSRFGKYIEIGFDKKHSIIGANMRTYLLEKSRVVFQAQNERNYHIFYQLCASSHLPEFKAFKLGCAEDFHCTNQGQSPVIDGVDDAKEMCNTRKAFSLLGVGDSDQMEIYQILSAILHLSNVEVKEQSADRCSISPDNVHLVVFCELLGVPCEEMAHWLCHKKLKTTTETYVKPVSKTNALNGRDALAKHIYARLFSWVVNSINAALKSAGKQRSFIGVLDIYGFETFDINSFEQFCINYANEKLQQQFNMHVFKLEQEEYMKEEIPWTLIDFYDNQPCIDLIEARLGVLDLLDEECKMPKGSDDTWAQKLYNTLLRQNAHFDKPRLSNRAFIIHHFADKVEYQCVGFLEKNKDTVNEEQINVLKKTKFNLLLKLFEDGEKASGSPSKKSGVSGRAGPTQKDNRKTVGLVFTPALTVWFSLQIVKLLTLYTPVNEFEERVDINFITTIKSLLKDRVESSTLMMDTKKIFSVTLQFSPSCVALETIQIPASLNLGFLSRI</sequence>
<feature type="compositionally biased region" description="Low complexity" evidence="10">
    <location>
        <begin position="599"/>
        <end position="610"/>
    </location>
</feature>
<evidence type="ECO:0000313" key="12">
    <source>
        <dbReference type="Ensembl" id="ENSSFAP00005036766.1"/>
    </source>
</evidence>
<dbReference type="FunFam" id="1.20.58.530:FF:000002">
    <property type="entry name" value="Class V myosin"/>
    <property type="match status" value="1"/>
</dbReference>
<dbReference type="PANTHER" id="PTHR13140:SF273">
    <property type="entry name" value="UNCONVENTIONAL MYOSIN-VA"/>
    <property type="match status" value="1"/>
</dbReference>
<reference evidence="12" key="1">
    <citation type="submission" date="2019-06" db="EMBL/GenBank/DDBJ databases">
        <authorList>
            <consortium name="Wellcome Sanger Institute Data Sharing"/>
        </authorList>
    </citation>
    <scope>NUCLEOTIDE SEQUENCE [LARGE SCALE GENOMIC DNA]</scope>
</reference>
<dbReference type="Ensembl" id="ENSSFAT00005038151.1">
    <property type="protein sequence ID" value="ENSSFAP00005036766.1"/>
    <property type="gene ID" value="ENSSFAG00005017929.1"/>
</dbReference>
<evidence type="ECO:0000256" key="10">
    <source>
        <dbReference type="SAM" id="MobiDB-lite"/>
    </source>
</evidence>
<evidence type="ECO:0000256" key="7">
    <source>
        <dbReference type="ARBA" id="ARBA00023175"/>
    </source>
</evidence>
<dbReference type="FunFam" id="1.10.10.820:FF:000001">
    <property type="entry name" value="Myosin heavy chain"/>
    <property type="match status" value="1"/>
</dbReference>
<dbReference type="PROSITE" id="PS51456">
    <property type="entry name" value="MYOSIN_MOTOR"/>
    <property type="match status" value="1"/>
</dbReference>
<keyword evidence="8 9" id="KW-0009">Actin-binding</keyword>
<feature type="domain" description="Myosin motor" evidence="11">
    <location>
        <begin position="70"/>
        <end position="716"/>
    </location>
</feature>
<dbReference type="CDD" id="cd01380">
    <property type="entry name" value="MYSc_Myo5"/>
    <property type="match status" value="1"/>
</dbReference>
<comment type="caution">
    <text evidence="9">Lacks conserved residue(s) required for the propagation of feature annotation.</text>
</comment>
<dbReference type="InterPro" id="IPR036103">
    <property type="entry name" value="MYSc_Myo5"/>
</dbReference>
<evidence type="ECO:0000256" key="3">
    <source>
        <dbReference type="ARBA" id="ARBA00022741"/>
    </source>
</evidence>
<dbReference type="InterPro" id="IPR027417">
    <property type="entry name" value="P-loop_NTPase"/>
</dbReference>
<feature type="region of interest" description="Disordered" evidence="10">
    <location>
        <begin position="597"/>
        <end position="617"/>
    </location>
</feature>
<dbReference type="Gene3D" id="1.20.120.720">
    <property type="entry name" value="Myosin VI head, motor domain, U50 subdomain"/>
    <property type="match status" value="1"/>
</dbReference>
<organism evidence="12 13">
    <name type="scientific">Salarias fasciatus</name>
    <name type="common">Jewelled blenny</name>
    <name type="synonym">Blennius fasciatus</name>
    <dbReference type="NCBI Taxonomy" id="181472"/>
    <lineage>
        <taxon>Eukaryota</taxon>
        <taxon>Metazoa</taxon>
        <taxon>Chordata</taxon>
        <taxon>Craniata</taxon>
        <taxon>Vertebrata</taxon>
        <taxon>Euteleostomi</taxon>
        <taxon>Actinopterygii</taxon>
        <taxon>Neopterygii</taxon>
        <taxon>Teleostei</taxon>
        <taxon>Neoteleostei</taxon>
        <taxon>Acanthomorphata</taxon>
        <taxon>Ovalentaria</taxon>
        <taxon>Blenniimorphae</taxon>
        <taxon>Blenniiformes</taxon>
        <taxon>Blennioidei</taxon>
        <taxon>Blenniidae</taxon>
        <taxon>Salariinae</taxon>
        <taxon>Salarias</taxon>
    </lineage>
</organism>
<accession>A0A672I548</accession>